<dbReference type="Proteomes" id="UP000466307">
    <property type="component" value="Unassembled WGS sequence"/>
</dbReference>
<keyword evidence="3" id="KW-1185">Reference proteome</keyword>
<dbReference type="Pfam" id="PF00196">
    <property type="entry name" value="GerE"/>
    <property type="match status" value="1"/>
</dbReference>
<dbReference type="InterPro" id="IPR016032">
    <property type="entry name" value="Sig_transdc_resp-reg_C-effctor"/>
</dbReference>
<evidence type="ECO:0000313" key="3">
    <source>
        <dbReference type="Proteomes" id="UP000466307"/>
    </source>
</evidence>
<dbReference type="Gene3D" id="1.10.10.10">
    <property type="entry name" value="Winged helix-like DNA-binding domain superfamily/Winged helix DNA-binding domain"/>
    <property type="match status" value="1"/>
</dbReference>
<dbReference type="InterPro" id="IPR000792">
    <property type="entry name" value="Tscrpt_reg_LuxR_C"/>
</dbReference>
<dbReference type="SMART" id="SM00421">
    <property type="entry name" value="HTH_LUXR"/>
    <property type="match status" value="1"/>
</dbReference>
<protein>
    <submittedName>
        <fullName evidence="2">Response regulator transcription factor</fullName>
    </submittedName>
</protein>
<accession>A0A7K3LR62</accession>
<dbReference type="InterPro" id="IPR036388">
    <property type="entry name" value="WH-like_DNA-bd_sf"/>
</dbReference>
<dbReference type="GO" id="GO:0006355">
    <property type="term" value="P:regulation of DNA-templated transcription"/>
    <property type="evidence" value="ECO:0007669"/>
    <property type="project" value="InterPro"/>
</dbReference>
<feature type="domain" description="HTH luxR-type" evidence="1">
    <location>
        <begin position="129"/>
        <end position="191"/>
    </location>
</feature>
<dbReference type="GO" id="GO:0003677">
    <property type="term" value="F:DNA binding"/>
    <property type="evidence" value="ECO:0007669"/>
    <property type="project" value="InterPro"/>
</dbReference>
<name>A0A7K3LR62_9ACTN</name>
<evidence type="ECO:0000259" key="1">
    <source>
        <dbReference type="SMART" id="SM00421"/>
    </source>
</evidence>
<proteinExistence type="predicted"/>
<dbReference type="RefSeq" id="WP_059039803.1">
    <property type="nucleotide sequence ID" value="NZ_JAADZU010000046.1"/>
</dbReference>
<comment type="caution">
    <text evidence="2">The sequence shown here is derived from an EMBL/GenBank/DDBJ whole genome shotgun (WGS) entry which is preliminary data.</text>
</comment>
<dbReference type="AlphaFoldDB" id="A0A7K3LR62"/>
<reference evidence="2 3" key="1">
    <citation type="submission" date="2020-01" db="EMBL/GenBank/DDBJ databases">
        <title>Investigation of new actinobacteria for the biodesulphurisation of diesel fuel.</title>
        <authorList>
            <person name="Athi Narayanan S.M."/>
        </authorList>
    </citation>
    <scope>NUCLEOTIDE SEQUENCE [LARGE SCALE GENOMIC DNA]</scope>
    <source>
        <strain evidence="2 3">213E</strain>
    </source>
</reference>
<evidence type="ECO:0000313" key="2">
    <source>
        <dbReference type="EMBL" id="NDK90754.1"/>
    </source>
</evidence>
<sequence length="205" mass="22343">MTTDVDDDLNVPVRPLPPSRSVAVIAEHDLADVAYLAFVERLGYRAVIVDVDAGNPLPVPAPAVVIVRSVDRLNRFLATRASATAQIIGIGIRDLRVTGIRLPDSPGAVGALQHALAAIIGPDQEAPQRVHLSSRECEVVVTYVLGATVRETSSRHFIAPSTVRTHLRRVMDRYVDAGRPVNNKSQLLIELIADGWVDRARLRAW</sequence>
<dbReference type="EMBL" id="JAADZU010000046">
    <property type="protein sequence ID" value="NDK90754.1"/>
    <property type="molecule type" value="Genomic_DNA"/>
</dbReference>
<dbReference type="SUPFAM" id="SSF46894">
    <property type="entry name" value="C-terminal effector domain of the bipartite response regulators"/>
    <property type="match status" value="1"/>
</dbReference>
<gene>
    <name evidence="2" type="ORF">GYA93_14355</name>
</gene>
<organism evidence="2 3">
    <name type="scientific">Gordonia desulfuricans</name>
    <dbReference type="NCBI Taxonomy" id="89051"/>
    <lineage>
        <taxon>Bacteria</taxon>
        <taxon>Bacillati</taxon>
        <taxon>Actinomycetota</taxon>
        <taxon>Actinomycetes</taxon>
        <taxon>Mycobacteriales</taxon>
        <taxon>Gordoniaceae</taxon>
        <taxon>Gordonia</taxon>
    </lineage>
</organism>